<evidence type="ECO:0000313" key="4">
    <source>
        <dbReference type="Proteomes" id="UP001374893"/>
    </source>
</evidence>
<feature type="region of interest" description="Disordered" evidence="1">
    <location>
        <begin position="114"/>
        <end position="136"/>
    </location>
</feature>
<accession>A0ABN6H469</accession>
<feature type="signal peptide" evidence="2">
    <location>
        <begin position="1"/>
        <end position="18"/>
    </location>
</feature>
<keyword evidence="4" id="KW-1185">Reference proteome</keyword>
<dbReference type="RefSeq" id="WP_353415595.1">
    <property type="nucleotide sequence ID" value="NZ_BAABRH010000002.1"/>
</dbReference>
<dbReference type="Proteomes" id="UP001374893">
    <property type="component" value="Chromosome"/>
</dbReference>
<sequence>MCRLLHSFLALVIAFSYAAGSRVVVGMEHCHDTHGSDHQVQTEPVHDCHSHVGDHDHSHDHAPDSPSDSEPDEGGHGSEHHHHFHVIAMGLDAPVGNAASGLIRGAPWTTLRSFLPDGESAPDGPSFDLIKPPQLG</sequence>
<name>A0ABN6H469_9BACT</name>
<evidence type="ECO:0000256" key="1">
    <source>
        <dbReference type="SAM" id="MobiDB-lite"/>
    </source>
</evidence>
<reference evidence="3 4" key="1">
    <citation type="submission" date="2021-06" db="EMBL/GenBank/DDBJ databases">
        <title>Complete genome of Haloferula helveola possessing various polysaccharide degrading enzymes.</title>
        <authorList>
            <person name="Takami H."/>
            <person name="Huang C."/>
            <person name="Hamasaki K."/>
        </authorList>
    </citation>
    <scope>NUCLEOTIDE SEQUENCE [LARGE SCALE GENOMIC DNA]</scope>
    <source>
        <strain evidence="3 4">CN-1</strain>
    </source>
</reference>
<keyword evidence="2" id="KW-0732">Signal</keyword>
<proteinExistence type="predicted"/>
<gene>
    <name evidence="3" type="ORF">HAHE_23580</name>
</gene>
<feature type="region of interest" description="Disordered" evidence="1">
    <location>
        <begin position="32"/>
        <end position="87"/>
    </location>
</feature>
<feature type="compositionally biased region" description="Basic and acidic residues" evidence="1">
    <location>
        <begin position="44"/>
        <end position="63"/>
    </location>
</feature>
<evidence type="ECO:0000313" key="3">
    <source>
        <dbReference type="EMBL" id="BCX48450.1"/>
    </source>
</evidence>
<protein>
    <recommendedName>
        <fullName evidence="5">Cobalt transporter</fullName>
    </recommendedName>
</protein>
<evidence type="ECO:0008006" key="5">
    <source>
        <dbReference type="Google" id="ProtNLM"/>
    </source>
</evidence>
<organism evidence="3 4">
    <name type="scientific">Haloferula helveola</name>
    <dbReference type="NCBI Taxonomy" id="490095"/>
    <lineage>
        <taxon>Bacteria</taxon>
        <taxon>Pseudomonadati</taxon>
        <taxon>Verrucomicrobiota</taxon>
        <taxon>Verrucomicrobiia</taxon>
        <taxon>Verrucomicrobiales</taxon>
        <taxon>Verrucomicrobiaceae</taxon>
        <taxon>Haloferula</taxon>
    </lineage>
</organism>
<feature type="chain" id="PRO_5047159560" description="Cobalt transporter" evidence="2">
    <location>
        <begin position="19"/>
        <end position="136"/>
    </location>
</feature>
<dbReference type="EMBL" id="AP024702">
    <property type="protein sequence ID" value="BCX48450.1"/>
    <property type="molecule type" value="Genomic_DNA"/>
</dbReference>
<evidence type="ECO:0000256" key="2">
    <source>
        <dbReference type="SAM" id="SignalP"/>
    </source>
</evidence>